<dbReference type="PANTHER" id="PTHR43229:SF2">
    <property type="entry name" value="NODULATION PROTEIN J"/>
    <property type="match status" value="1"/>
</dbReference>
<evidence type="ECO:0000259" key="6">
    <source>
        <dbReference type="PROSITE" id="PS51012"/>
    </source>
</evidence>
<proteinExistence type="predicted"/>
<dbReference type="PROSITE" id="PS51012">
    <property type="entry name" value="ABC_TM2"/>
    <property type="match status" value="1"/>
</dbReference>
<feature type="transmembrane region" description="Helical" evidence="5">
    <location>
        <begin position="257"/>
        <end position="279"/>
    </location>
</feature>
<dbReference type="RefSeq" id="WP_256133401.1">
    <property type="nucleotide sequence ID" value="NZ_JANFXK010000022.1"/>
</dbReference>
<comment type="subcellular location">
    <subcellularLocation>
        <location evidence="1">Membrane</location>
        <topology evidence="1">Multi-pass membrane protein</topology>
    </subcellularLocation>
</comment>
<dbReference type="InterPro" id="IPR051784">
    <property type="entry name" value="Nod_factor_ABC_transporter"/>
</dbReference>
<keyword evidence="4 5" id="KW-0472">Membrane</keyword>
<protein>
    <submittedName>
        <fullName evidence="7">ABC transporter permease</fullName>
    </submittedName>
</protein>
<organism evidence="7 8">
    <name type="scientific">Anaerovorax odorimutans</name>
    <dbReference type="NCBI Taxonomy" id="109327"/>
    <lineage>
        <taxon>Bacteria</taxon>
        <taxon>Bacillati</taxon>
        <taxon>Bacillota</taxon>
        <taxon>Clostridia</taxon>
        <taxon>Peptostreptococcales</taxon>
        <taxon>Anaerovoracaceae</taxon>
        <taxon>Anaerovorax</taxon>
    </lineage>
</organism>
<dbReference type="PIRSF" id="PIRSF006648">
    <property type="entry name" value="DrrB"/>
    <property type="match status" value="1"/>
</dbReference>
<dbReference type="Pfam" id="PF12698">
    <property type="entry name" value="ABC2_membrane_3"/>
    <property type="match status" value="1"/>
</dbReference>
<feature type="transmembrane region" description="Helical" evidence="5">
    <location>
        <begin position="140"/>
        <end position="166"/>
    </location>
</feature>
<dbReference type="InterPro" id="IPR013525">
    <property type="entry name" value="ABC2_TM"/>
</dbReference>
<feature type="domain" description="ABC transmembrane type-2" evidence="6">
    <location>
        <begin position="17"/>
        <end position="282"/>
    </location>
</feature>
<dbReference type="PANTHER" id="PTHR43229">
    <property type="entry name" value="NODULATION PROTEIN J"/>
    <property type="match status" value="1"/>
</dbReference>
<sequence length="285" mass="31082">MIAFTKRNLYVFFRDRSAVFFSLLASLIIVGLYVLFLGDTWASNFEGLENVKQLMDNWVMAGLLSVTSVTTTLGAFGIMVGDRAQKISKDFYVSPMRRRDLAGGYVLSAAIVGFILSIITLIAAEIYIAARGGELLGLPALFKLLLLILAADLANTAMIFFITSFFESNNAFSTASTIIGTLIGFITGIYLPIGILPDGVQWLVRLFPTSHAAALMRQTMMAAPMAESLAGASDAHAADFKEMLGIHFWFGDYEISALLSLLILLCFGALFFVLAAVNLSRRKRV</sequence>
<keyword evidence="2 5" id="KW-0812">Transmembrane</keyword>
<gene>
    <name evidence="7" type="ORF">NE619_15835</name>
</gene>
<dbReference type="Proteomes" id="UP001524502">
    <property type="component" value="Unassembled WGS sequence"/>
</dbReference>
<feature type="transmembrane region" description="Helical" evidence="5">
    <location>
        <begin position="58"/>
        <end position="81"/>
    </location>
</feature>
<evidence type="ECO:0000313" key="7">
    <source>
        <dbReference type="EMBL" id="MCQ4638206.1"/>
    </source>
</evidence>
<reference evidence="7 8" key="1">
    <citation type="submission" date="2022-06" db="EMBL/GenBank/DDBJ databases">
        <title>Isolation of gut microbiota from human fecal samples.</title>
        <authorList>
            <person name="Pamer E.G."/>
            <person name="Barat B."/>
            <person name="Waligurski E."/>
            <person name="Medina S."/>
            <person name="Paddock L."/>
            <person name="Mostad J."/>
        </authorList>
    </citation>
    <scope>NUCLEOTIDE SEQUENCE [LARGE SCALE GENOMIC DNA]</scope>
    <source>
        <strain evidence="7 8">SL.3.17</strain>
    </source>
</reference>
<dbReference type="InterPro" id="IPR047817">
    <property type="entry name" value="ABC2_TM_bact-type"/>
</dbReference>
<dbReference type="InterPro" id="IPR000412">
    <property type="entry name" value="ABC_2_transport"/>
</dbReference>
<dbReference type="EMBL" id="JANFXK010000022">
    <property type="protein sequence ID" value="MCQ4638206.1"/>
    <property type="molecule type" value="Genomic_DNA"/>
</dbReference>
<comment type="caution">
    <text evidence="7">The sequence shown here is derived from an EMBL/GenBank/DDBJ whole genome shotgun (WGS) entry which is preliminary data.</text>
</comment>
<feature type="transmembrane region" description="Helical" evidence="5">
    <location>
        <begin position="102"/>
        <end position="128"/>
    </location>
</feature>
<evidence type="ECO:0000313" key="8">
    <source>
        <dbReference type="Proteomes" id="UP001524502"/>
    </source>
</evidence>
<accession>A0ABT1RSS3</accession>
<feature type="transmembrane region" description="Helical" evidence="5">
    <location>
        <begin position="20"/>
        <end position="38"/>
    </location>
</feature>
<keyword evidence="3 5" id="KW-1133">Transmembrane helix</keyword>
<evidence type="ECO:0000256" key="2">
    <source>
        <dbReference type="ARBA" id="ARBA00022692"/>
    </source>
</evidence>
<keyword evidence="8" id="KW-1185">Reference proteome</keyword>
<evidence type="ECO:0000256" key="1">
    <source>
        <dbReference type="ARBA" id="ARBA00004141"/>
    </source>
</evidence>
<feature type="transmembrane region" description="Helical" evidence="5">
    <location>
        <begin position="178"/>
        <end position="196"/>
    </location>
</feature>
<evidence type="ECO:0000256" key="4">
    <source>
        <dbReference type="ARBA" id="ARBA00023136"/>
    </source>
</evidence>
<evidence type="ECO:0000256" key="3">
    <source>
        <dbReference type="ARBA" id="ARBA00022989"/>
    </source>
</evidence>
<name>A0ABT1RSS3_9FIRM</name>
<evidence type="ECO:0000256" key="5">
    <source>
        <dbReference type="SAM" id="Phobius"/>
    </source>
</evidence>